<proteinExistence type="predicted"/>
<dbReference type="PROSITE" id="PS51820">
    <property type="entry name" value="PA14"/>
    <property type="match status" value="1"/>
</dbReference>
<feature type="compositionally biased region" description="Low complexity" evidence="1">
    <location>
        <begin position="463"/>
        <end position="499"/>
    </location>
</feature>
<feature type="signal peptide" evidence="2">
    <location>
        <begin position="1"/>
        <end position="19"/>
    </location>
</feature>
<feature type="region of interest" description="Disordered" evidence="1">
    <location>
        <begin position="309"/>
        <end position="499"/>
    </location>
</feature>
<comment type="caution">
    <text evidence="4">The sequence shown here is derived from an EMBL/GenBank/DDBJ whole genome shotgun (WGS) entry which is preliminary data.</text>
</comment>
<reference evidence="4 5" key="2">
    <citation type="submission" date="2020-05" db="EMBL/GenBank/DDBJ databases">
        <title>Identification and distribution of gene clusters putatively required for synthesis of sphingolipid metabolism inhibitors in phylogenetically diverse species of the filamentous fungus Fusarium.</title>
        <authorList>
            <person name="Kim H.-S."/>
            <person name="Busman M."/>
            <person name="Brown D.W."/>
            <person name="Divon H."/>
            <person name="Uhlig S."/>
            <person name="Proctor R.H."/>
        </authorList>
    </citation>
    <scope>NUCLEOTIDE SEQUENCE [LARGE SCALE GENOMIC DNA]</scope>
    <source>
        <strain evidence="4 5">NRRL 25331</strain>
    </source>
</reference>
<feature type="compositionally biased region" description="Low complexity" evidence="1">
    <location>
        <begin position="410"/>
        <end position="434"/>
    </location>
</feature>
<keyword evidence="2" id="KW-0732">Signal</keyword>
<evidence type="ECO:0000313" key="5">
    <source>
        <dbReference type="Proteomes" id="UP000572754"/>
    </source>
</evidence>
<organism evidence="4 5">
    <name type="scientific">Fusarium circinatum</name>
    <name type="common">Pitch canker fungus</name>
    <name type="synonym">Gibberella circinata</name>
    <dbReference type="NCBI Taxonomy" id="48490"/>
    <lineage>
        <taxon>Eukaryota</taxon>
        <taxon>Fungi</taxon>
        <taxon>Dikarya</taxon>
        <taxon>Ascomycota</taxon>
        <taxon>Pezizomycotina</taxon>
        <taxon>Sordariomycetes</taxon>
        <taxon>Hypocreomycetidae</taxon>
        <taxon>Hypocreales</taxon>
        <taxon>Nectriaceae</taxon>
        <taxon>Fusarium</taxon>
        <taxon>Fusarium fujikuroi species complex</taxon>
    </lineage>
</organism>
<feature type="compositionally biased region" description="Low complexity" evidence="1">
    <location>
        <begin position="267"/>
        <end position="291"/>
    </location>
</feature>
<dbReference type="Pfam" id="PF10528">
    <property type="entry name" value="GLEYA"/>
    <property type="match status" value="1"/>
</dbReference>
<keyword evidence="5" id="KW-1185">Reference proteome</keyword>
<dbReference type="InterPro" id="IPR037524">
    <property type="entry name" value="PA14/GLEYA"/>
</dbReference>
<feature type="compositionally biased region" description="Low complexity" evidence="1">
    <location>
        <begin position="344"/>
        <end position="378"/>
    </location>
</feature>
<evidence type="ECO:0000256" key="1">
    <source>
        <dbReference type="SAM" id="MobiDB-lite"/>
    </source>
</evidence>
<dbReference type="EMBL" id="JAAQPE010000463">
    <property type="protein sequence ID" value="KAF5662349.1"/>
    <property type="molecule type" value="Genomic_DNA"/>
</dbReference>
<gene>
    <name evidence="4" type="ORF">FCIRC_11543</name>
</gene>
<feature type="region of interest" description="Disordered" evidence="1">
    <location>
        <begin position="267"/>
        <end position="296"/>
    </location>
</feature>
<name>A0A8H5SYJ5_FUSCI</name>
<feature type="chain" id="PRO_5034470683" evidence="2">
    <location>
        <begin position="20"/>
        <end position="690"/>
    </location>
</feature>
<feature type="region of interest" description="Disordered" evidence="1">
    <location>
        <begin position="189"/>
        <end position="212"/>
    </location>
</feature>
<feature type="compositionally biased region" description="Low complexity" evidence="1">
    <location>
        <begin position="192"/>
        <end position="206"/>
    </location>
</feature>
<accession>A0A8H5SYJ5</accession>
<feature type="compositionally biased region" description="Polar residues" evidence="1">
    <location>
        <begin position="398"/>
        <end position="409"/>
    </location>
</feature>
<dbReference type="Gene3D" id="2.60.120.1560">
    <property type="match status" value="1"/>
</dbReference>
<evidence type="ECO:0000256" key="2">
    <source>
        <dbReference type="SAM" id="SignalP"/>
    </source>
</evidence>
<evidence type="ECO:0000259" key="3">
    <source>
        <dbReference type="PROSITE" id="PS51820"/>
    </source>
</evidence>
<sequence>MVSWKAALALLGLLGAVTCTPQDDVCPDGITVVELQPYEIVGNKPGNSVVTGTRTVTKVMQHDNTGAPVPPCLGCKTITTTVPTPFCKTIPPVTQGGVPTVITGVMPPCHNCATIITTGPEPYITTLPPHSADTIPTVIICKGPPGDPEAVISHVPGPREGVLTILPEPGCDCGATFVITTVPSSPPTGKIVTTSVPGTVPGTTTIPPTPGCSEDCITTVRVTSVPPSPPTGKIVTTSVPGTVPGTTTIPPTPGCSEDCITTIRVTSVPPSPPSSIVTTSVPGTVPGTTTIPPTPGCSEDCITTIRVTSVPPSPPSSIITTSIPGTVPGTTTIPPATDCSEDCTSTTVPSEEPTTSTSKGLTISTTSTSNTDTISTTSPPETVPGTTTIPPATDCSEDCTSTTVLSKEPTTSTSKGLTTSTTSTSNTDTISTTSPLETVPGITTIPPATDCSEDCTSTTAVPSEEPSTTQEESTTTSEGLTTSTTSTSNTDTTSTTTVASTTSQCARPTCSTGITRARYPDPFNGEAGFNERFNTTYYKENTPESQETVDDFSDIGDANGSFLSYEYATFVYSCEGGSFSFQINSADDIALAWFGDTACGDFEKDNNQTFASYEGGPGDVTFTTTLEPGQYFPIRLIYANAGGPASLNATVTGPNGTVADSLFYPVPCDNSNAFTPFGTEATEGKTCNNP</sequence>
<dbReference type="InterPro" id="IPR018871">
    <property type="entry name" value="GLEYA_adhesin_domain"/>
</dbReference>
<feature type="compositionally biased region" description="Low complexity" evidence="1">
    <location>
        <begin position="309"/>
        <end position="335"/>
    </location>
</feature>
<evidence type="ECO:0000313" key="4">
    <source>
        <dbReference type="EMBL" id="KAF5662349.1"/>
    </source>
</evidence>
<dbReference type="AlphaFoldDB" id="A0A8H5SYJ5"/>
<protein>
    <submittedName>
        <fullName evidence="4">FLO9-like protein</fullName>
    </submittedName>
</protein>
<feature type="domain" description="PA14" evidence="3">
    <location>
        <begin position="509"/>
        <end position="666"/>
    </location>
</feature>
<dbReference type="Proteomes" id="UP000572754">
    <property type="component" value="Unassembled WGS sequence"/>
</dbReference>
<feature type="compositionally biased region" description="Low complexity" evidence="1">
    <location>
        <begin position="235"/>
        <end position="249"/>
    </location>
</feature>
<feature type="region of interest" description="Disordered" evidence="1">
    <location>
        <begin position="224"/>
        <end position="254"/>
    </location>
</feature>
<reference evidence="5" key="1">
    <citation type="journal article" date="2020" name="BMC Genomics">
        <title>Correction to: Identification and distribution of gene clusters required for synthesis of sphingolipid metabolism inhibitors in diverse species of the filamentous fungus Fusarium.</title>
        <authorList>
            <person name="Kim H.S."/>
            <person name="Lohmar J.M."/>
            <person name="Busman M."/>
            <person name="Brown D.W."/>
            <person name="Naumann T.A."/>
            <person name="Divon H.H."/>
            <person name="Lysoe E."/>
            <person name="Uhlig S."/>
            <person name="Proctor R.H."/>
        </authorList>
    </citation>
    <scope>NUCLEOTIDE SEQUENCE [LARGE SCALE GENOMIC DNA]</scope>
    <source>
        <strain evidence="5">NRRL 25331</strain>
    </source>
</reference>